<dbReference type="Proteomes" id="UP000019471">
    <property type="component" value="Unassembled WGS sequence"/>
</dbReference>
<proteinExistence type="predicted"/>
<dbReference type="eggNOG" id="ENOG502TFS5">
    <property type="taxonomic scope" value="Eukaryota"/>
</dbReference>
<keyword evidence="2" id="KW-1185">Reference proteome</keyword>
<reference evidence="1 2" key="1">
    <citation type="submission" date="2013-03" db="EMBL/GenBank/DDBJ databases">
        <title>The Genome Sequence of Cladophialophora psammophila CBS 110553.</title>
        <authorList>
            <consortium name="The Broad Institute Genomics Platform"/>
            <person name="Cuomo C."/>
            <person name="de Hoog S."/>
            <person name="Gorbushina A."/>
            <person name="Walker B."/>
            <person name="Young S.K."/>
            <person name="Zeng Q."/>
            <person name="Gargeya S."/>
            <person name="Fitzgerald M."/>
            <person name="Haas B."/>
            <person name="Abouelleil A."/>
            <person name="Allen A.W."/>
            <person name="Alvarado L."/>
            <person name="Arachchi H.M."/>
            <person name="Berlin A.M."/>
            <person name="Chapman S.B."/>
            <person name="Gainer-Dewar J."/>
            <person name="Goldberg J."/>
            <person name="Griggs A."/>
            <person name="Gujja S."/>
            <person name="Hansen M."/>
            <person name="Howarth C."/>
            <person name="Imamovic A."/>
            <person name="Ireland A."/>
            <person name="Larimer J."/>
            <person name="McCowan C."/>
            <person name="Murphy C."/>
            <person name="Pearson M."/>
            <person name="Poon T.W."/>
            <person name="Priest M."/>
            <person name="Roberts A."/>
            <person name="Saif S."/>
            <person name="Shea T."/>
            <person name="Sisk P."/>
            <person name="Sykes S."/>
            <person name="Wortman J."/>
            <person name="Nusbaum C."/>
            <person name="Birren B."/>
        </authorList>
    </citation>
    <scope>NUCLEOTIDE SEQUENCE [LARGE SCALE GENOMIC DNA]</scope>
    <source>
        <strain evidence="1 2">CBS 110553</strain>
    </source>
</reference>
<protein>
    <submittedName>
        <fullName evidence="1">Uncharacterized protein</fullName>
    </submittedName>
</protein>
<evidence type="ECO:0000313" key="2">
    <source>
        <dbReference type="Proteomes" id="UP000019471"/>
    </source>
</evidence>
<dbReference type="HOGENOM" id="CLU_1214639_0_0_1"/>
<accession>W9X1Q7</accession>
<evidence type="ECO:0000313" key="1">
    <source>
        <dbReference type="EMBL" id="EXJ74387.1"/>
    </source>
</evidence>
<dbReference type="RefSeq" id="XP_007741487.1">
    <property type="nucleotide sequence ID" value="XM_007743297.1"/>
</dbReference>
<dbReference type="AlphaFoldDB" id="W9X1Q7"/>
<sequence>MNARLAKLYGRHAPIWKRTIQQSARALEQKAALRTVRNADDVLRATGKLKGKVAKEAAEALPEMLRSIGHVILEAEREIKMAWETFRIARRIGHLQDCAEGNKRRPYQRSAAGGNARAVRFTHVSLSFCLLGGPGIEIPKGPTLEFIPSRLIKKEVKARGHPIEATTVPIHTKGLGRISQKVGKVGGASSAINIFNGTTYTHFCRALSALPADFPGCKRYLHCMQSVN</sequence>
<dbReference type="EMBL" id="AMGX01000003">
    <property type="protein sequence ID" value="EXJ74387.1"/>
    <property type="molecule type" value="Genomic_DNA"/>
</dbReference>
<comment type="caution">
    <text evidence="1">The sequence shown here is derived from an EMBL/GenBank/DDBJ whole genome shotgun (WGS) entry which is preliminary data.</text>
</comment>
<organism evidence="1 2">
    <name type="scientific">Cladophialophora psammophila CBS 110553</name>
    <dbReference type="NCBI Taxonomy" id="1182543"/>
    <lineage>
        <taxon>Eukaryota</taxon>
        <taxon>Fungi</taxon>
        <taxon>Dikarya</taxon>
        <taxon>Ascomycota</taxon>
        <taxon>Pezizomycotina</taxon>
        <taxon>Eurotiomycetes</taxon>
        <taxon>Chaetothyriomycetidae</taxon>
        <taxon>Chaetothyriales</taxon>
        <taxon>Herpotrichiellaceae</taxon>
        <taxon>Cladophialophora</taxon>
    </lineage>
</organism>
<name>W9X1Q7_9EURO</name>
<dbReference type="GeneID" id="19187414"/>
<dbReference type="OrthoDB" id="5321385at2759"/>
<gene>
    <name evidence="1" type="ORF">A1O5_02683</name>
</gene>